<sequence length="152" mass="17357">MSDPKDLYYVAVKVFLGKDGPPAGEAGKLFIFKDKFGDWDLPGGRIRKDEFATPLEQVIKRKMREELGDAIEYSIGEPIVFFRHERNEVGLGGQTVRIFGVGYKGKLISGDITMSEIHTQMEWVDINTFKPEEYFTGGWLKGVRGYLEMKRE</sequence>
<dbReference type="PROSITE" id="PS51462">
    <property type="entry name" value="NUDIX"/>
    <property type="match status" value="1"/>
</dbReference>
<dbReference type="Proteomes" id="UP000179047">
    <property type="component" value="Unassembled WGS sequence"/>
</dbReference>
<comment type="caution">
    <text evidence="2">The sequence shown here is derived from an EMBL/GenBank/DDBJ whole genome shotgun (WGS) entry which is preliminary data.</text>
</comment>
<proteinExistence type="predicted"/>
<dbReference type="EMBL" id="MGKP01000023">
    <property type="protein sequence ID" value="OGN28167.1"/>
    <property type="molecule type" value="Genomic_DNA"/>
</dbReference>
<feature type="domain" description="Nudix hydrolase" evidence="1">
    <location>
        <begin position="7"/>
        <end position="147"/>
    </location>
</feature>
<name>A0A1F8GRW9_9BACT</name>
<protein>
    <recommendedName>
        <fullName evidence="1">Nudix hydrolase domain-containing protein</fullName>
    </recommendedName>
</protein>
<dbReference type="SUPFAM" id="SSF55811">
    <property type="entry name" value="Nudix"/>
    <property type="match status" value="1"/>
</dbReference>
<dbReference type="AlphaFoldDB" id="A0A1F8GRW9"/>
<accession>A0A1F8GRW9</accession>
<organism evidence="2 3">
    <name type="scientific">Candidatus Yanofskybacteria bacterium RIFCSPLOWO2_01_FULL_49_25</name>
    <dbReference type="NCBI Taxonomy" id="1802701"/>
    <lineage>
        <taxon>Bacteria</taxon>
        <taxon>Candidatus Yanofskyibacteriota</taxon>
    </lineage>
</organism>
<reference evidence="2 3" key="1">
    <citation type="journal article" date="2016" name="Nat. Commun.">
        <title>Thousands of microbial genomes shed light on interconnected biogeochemical processes in an aquifer system.</title>
        <authorList>
            <person name="Anantharaman K."/>
            <person name="Brown C.T."/>
            <person name="Hug L.A."/>
            <person name="Sharon I."/>
            <person name="Castelle C.J."/>
            <person name="Probst A.J."/>
            <person name="Thomas B.C."/>
            <person name="Singh A."/>
            <person name="Wilkins M.J."/>
            <person name="Karaoz U."/>
            <person name="Brodie E.L."/>
            <person name="Williams K.H."/>
            <person name="Hubbard S.S."/>
            <person name="Banfield J.F."/>
        </authorList>
    </citation>
    <scope>NUCLEOTIDE SEQUENCE [LARGE SCALE GENOMIC DNA]</scope>
</reference>
<evidence type="ECO:0000313" key="2">
    <source>
        <dbReference type="EMBL" id="OGN28167.1"/>
    </source>
</evidence>
<gene>
    <name evidence="2" type="ORF">A3A33_02320</name>
</gene>
<evidence type="ECO:0000313" key="3">
    <source>
        <dbReference type="Proteomes" id="UP000179047"/>
    </source>
</evidence>
<dbReference type="STRING" id="1802701.A3A33_02320"/>
<dbReference type="InterPro" id="IPR000086">
    <property type="entry name" value="NUDIX_hydrolase_dom"/>
</dbReference>
<dbReference type="InterPro" id="IPR015797">
    <property type="entry name" value="NUDIX_hydrolase-like_dom_sf"/>
</dbReference>
<dbReference type="Gene3D" id="3.90.79.10">
    <property type="entry name" value="Nucleoside Triphosphate Pyrophosphohydrolase"/>
    <property type="match status" value="1"/>
</dbReference>
<evidence type="ECO:0000259" key="1">
    <source>
        <dbReference type="PROSITE" id="PS51462"/>
    </source>
</evidence>